<name>A0A6H9XIJ0_9CORY</name>
<evidence type="ECO:0000313" key="1">
    <source>
        <dbReference type="EMBL" id="QIP45671.1"/>
    </source>
</evidence>
<accession>A0A6H9XIJ0</accession>
<dbReference type="AlphaFoldDB" id="A0A6H9XIJ0"/>
<reference evidence="1" key="1">
    <citation type="submission" date="2020-03" db="EMBL/GenBank/DDBJ databases">
        <authorList>
            <person name="Johnston C.D."/>
            <person name="Cotton S.L."/>
            <person name="Dewhirst F.E."/>
        </authorList>
    </citation>
    <scope>NUCLEOTIDE SEQUENCE [LARGE SCALE GENOMIC DNA]</scope>
    <source>
        <strain evidence="1">ATCC 14266</strain>
    </source>
</reference>
<organism evidence="1">
    <name type="scientific">Corynebacterium matruchotii</name>
    <dbReference type="NCBI Taxonomy" id="43768"/>
    <lineage>
        <taxon>Bacteria</taxon>
        <taxon>Bacillati</taxon>
        <taxon>Actinomycetota</taxon>
        <taxon>Actinomycetes</taxon>
        <taxon>Mycobacteriales</taxon>
        <taxon>Corynebacteriaceae</taxon>
        <taxon>Corynebacterium</taxon>
    </lineage>
</organism>
<proteinExistence type="predicted"/>
<gene>
    <name evidence="1" type="ORF">HBA49_09250</name>
</gene>
<protein>
    <submittedName>
        <fullName evidence="1">Uncharacterized protein</fullName>
    </submittedName>
</protein>
<dbReference type="EMBL" id="CP050134">
    <property type="protein sequence ID" value="QIP45671.1"/>
    <property type="molecule type" value="Genomic_DNA"/>
</dbReference>
<sequence>MLMVLCGAISPQLVVLVGLGNRADVGQCWASLGFCLRRFLQATGFVESAPVWVEHYATDYHGHGSEALIKPETRAWY</sequence>